<dbReference type="CDD" id="cd01277">
    <property type="entry name" value="HINT_subgroup"/>
    <property type="match status" value="1"/>
</dbReference>
<dbReference type="GO" id="GO:0009117">
    <property type="term" value="P:nucleotide metabolic process"/>
    <property type="evidence" value="ECO:0007669"/>
    <property type="project" value="TreeGrafter"/>
</dbReference>
<organism evidence="2">
    <name type="scientific">freshwater metagenome</name>
    <dbReference type="NCBI Taxonomy" id="449393"/>
    <lineage>
        <taxon>unclassified sequences</taxon>
        <taxon>metagenomes</taxon>
        <taxon>ecological metagenomes</taxon>
    </lineage>
</organism>
<reference evidence="2" key="1">
    <citation type="submission" date="2020-05" db="EMBL/GenBank/DDBJ databases">
        <authorList>
            <person name="Chiriac C."/>
            <person name="Salcher M."/>
            <person name="Ghai R."/>
            <person name="Kavagutti S V."/>
        </authorList>
    </citation>
    <scope>NUCLEOTIDE SEQUENCE</scope>
</reference>
<name>A0A6J6UEI0_9ZZZZ</name>
<dbReference type="SUPFAM" id="SSF54197">
    <property type="entry name" value="HIT-like"/>
    <property type="match status" value="1"/>
</dbReference>
<feature type="domain" description="HIT" evidence="1">
    <location>
        <begin position="6"/>
        <end position="113"/>
    </location>
</feature>
<dbReference type="AlphaFoldDB" id="A0A6J6UEI0"/>
<protein>
    <submittedName>
        <fullName evidence="2">Unannotated protein</fullName>
    </submittedName>
</protein>
<evidence type="ECO:0000313" key="2">
    <source>
        <dbReference type="EMBL" id="CAB4757534.1"/>
    </source>
</evidence>
<evidence type="ECO:0000259" key="1">
    <source>
        <dbReference type="PROSITE" id="PS51084"/>
    </source>
</evidence>
<dbReference type="PANTHER" id="PTHR46648:SF1">
    <property type="entry name" value="ADENOSINE 5'-MONOPHOSPHORAMIDASE HNT1"/>
    <property type="match status" value="1"/>
</dbReference>
<dbReference type="Gene3D" id="3.30.428.10">
    <property type="entry name" value="HIT-like"/>
    <property type="match status" value="1"/>
</dbReference>
<dbReference type="InterPro" id="IPR011146">
    <property type="entry name" value="HIT-like"/>
</dbReference>
<dbReference type="InterPro" id="IPR036265">
    <property type="entry name" value="HIT-like_sf"/>
</dbReference>
<dbReference type="PRINTS" id="PR00332">
    <property type="entry name" value="HISTRIAD"/>
</dbReference>
<dbReference type="InterPro" id="IPR039384">
    <property type="entry name" value="HINT"/>
</dbReference>
<dbReference type="PANTHER" id="PTHR46648">
    <property type="entry name" value="HIT FAMILY PROTEIN 1"/>
    <property type="match status" value="1"/>
</dbReference>
<dbReference type="Pfam" id="PF01230">
    <property type="entry name" value="HIT"/>
    <property type="match status" value="1"/>
</dbReference>
<dbReference type="InterPro" id="IPR001310">
    <property type="entry name" value="Histidine_triad_HIT"/>
</dbReference>
<dbReference type="PROSITE" id="PS51084">
    <property type="entry name" value="HIT_2"/>
    <property type="match status" value="1"/>
</dbReference>
<proteinExistence type="predicted"/>
<dbReference type="GO" id="GO:0003824">
    <property type="term" value="F:catalytic activity"/>
    <property type="evidence" value="ECO:0007669"/>
    <property type="project" value="InterPro"/>
</dbReference>
<sequence>MSEPCVFCSIVAGDLPSRRVHEDDRVLAFMDINPISDGHLLVIPKSHARDLHDVPAEDLAACALVAQQLATRAVDRLDADGVNLLQCSGEAAFQTVFHVHLHVIPRYAGDPARDRLGQQWTPVHTPGDPERIAEVAARLA</sequence>
<dbReference type="EMBL" id="CAEZYQ010000020">
    <property type="protein sequence ID" value="CAB4757534.1"/>
    <property type="molecule type" value="Genomic_DNA"/>
</dbReference>
<gene>
    <name evidence="2" type="ORF">UFOPK2761_02408</name>
</gene>
<accession>A0A6J6UEI0</accession>